<dbReference type="PANTHER" id="PTHR34477:SF5">
    <property type="entry name" value="BSL5627 PROTEIN"/>
    <property type="match status" value="1"/>
</dbReference>
<dbReference type="AlphaFoldDB" id="A0A0G1RCK9"/>
<evidence type="ECO:0000259" key="2">
    <source>
        <dbReference type="PROSITE" id="PS50164"/>
    </source>
</evidence>
<dbReference type="InterPro" id="IPR050190">
    <property type="entry name" value="UPF0213_domain"/>
</dbReference>
<comment type="similarity">
    <text evidence="1">Belongs to the UPF0213 family.</text>
</comment>
<comment type="caution">
    <text evidence="3">The sequence shown here is derived from an EMBL/GenBank/DDBJ whole genome shotgun (WGS) entry which is preliminary data.</text>
</comment>
<organism evidence="3 4">
    <name type="scientific">Candidatus Amesbacteria bacterium GW2011_GWA2_47_11</name>
    <dbReference type="NCBI Taxonomy" id="1618357"/>
    <lineage>
        <taxon>Bacteria</taxon>
        <taxon>Candidatus Amesiibacteriota</taxon>
    </lineage>
</organism>
<dbReference type="InterPro" id="IPR000305">
    <property type="entry name" value="GIY-YIG_endonuc"/>
</dbReference>
<name>A0A0G1RCK9_9BACT</name>
<dbReference type="Gene3D" id="3.40.1440.10">
    <property type="entry name" value="GIY-YIG endonuclease"/>
    <property type="match status" value="1"/>
</dbReference>
<feature type="domain" description="GIY-YIG" evidence="2">
    <location>
        <begin position="14"/>
        <end position="89"/>
    </location>
</feature>
<evidence type="ECO:0000313" key="4">
    <source>
        <dbReference type="Proteomes" id="UP000034607"/>
    </source>
</evidence>
<dbReference type="InterPro" id="IPR035901">
    <property type="entry name" value="GIY-YIG_endonuc_sf"/>
</dbReference>
<dbReference type="PROSITE" id="PS50164">
    <property type="entry name" value="GIY_YIG"/>
    <property type="match status" value="1"/>
</dbReference>
<evidence type="ECO:0000313" key="3">
    <source>
        <dbReference type="EMBL" id="KKU55049.1"/>
    </source>
</evidence>
<accession>A0A0G1RCK9</accession>
<proteinExistence type="inferred from homology"/>
<reference evidence="3 4" key="1">
    <citation type="journal article" date="2015" name="Nature">
        <title>rRNA introns, odd ribosomes, and small enigmatic genomes across a large radiation of phyla.</title>
        <authorList>
            <person name="Brown C.T."/>
            <person name="Hug L.A."/>
            <person name="Thomas B.C."/>
            <person name="Sharon I."/>
            <person name="Castelle C.J."/>
            <person name="Singh A."/>
            <person name="Wilkins M.J."/>
            <person name="Williams K.H."/>
            <person name="Banfield J.F."/>
        </authorList>
    </citation>
    <scope>NUCLEOTIDE SEQUENCE [LARGE SCALE GENOMIC DNA]</scope>
</reference>
<dbReference type="PANTHER" id="PTHR34477">
    <property type="entry name" value="UPF0213 PROTEIN YHBQ"/>
    <property type="match status" value="1"/>
</dbReference>
<dbReference type="Pfam" id="PF01541">
    <property type="entry name" value="GIY-YIG"/>
    <property type="match status" value="1"/>
</dbReference>
<sequence>STSASSVLSAEHMSKYFTYILLCDQKTYYVGVTSNLNRRLLEHKNKQSFYTKQFSDIELIYSETYTSLVIAQRREKQLKGWSHAKKSNYIDRKLKESTGLVEVLARMRSLP</sequence>
<protein>
    <submittedName>
        <fullName evidence="3">Excinuclease ABC C subunit domain protein</fullName>
    </submittedName>
</protein>
<dbReference type="Proteomes" id="UP000034607">
    <property type="component" value="Unassembled WGS sequence"/>
</dbReference>
<dbReference type="EMBL" id="LCNM01000027">
    <property type="protein sequence ID" value="KKU55049.1"/>
    <property type="molecule type" value="Genomic_DNA"/>
</dbReference>
<dbReference type="SUPFAM" id="SSF82771">
    <property type="entry name" value="GIY-YIG endonuclease"/>
    <property type="match status" value="1"/>
</dbReference>
<gene>
    <name evidence="3" type="ORF">UX78_C0027G0001</name>
</gene>
<feature type="non-terminal residue" evidence="3">
    <location>
        <position position="1"/>
    </location>
</feature>
<evidence type="ECO:0000256" key="1">
    <source>
        <dbReference type="ARBA" id="ARBA00007435"/>
    </source>
</evidence>